<comment type="caution">
    <text evidence="2">The sequence shown here is derived from an EMBL/GenBank/DDBJ whole genome shotgun (WGS) entry which is preliminary data.</text>
</comment>
<keyword evidence="1" id="KW-0472">Membrane</keyword>
<keyword evidence="3" id="KW-1185">Reference proteome</keyword>
<dbReference type="AlphaFoldDB" id="E7N1H3"/>
<accession>E7N1H3</accession>
<proteinExistence type="predicted"/>
<dbReference type="Proteomes" id="UP000004633">
    <property type="component" value="Unassembled WGS sequence"/>
</dbReference>
<dbReference type="EMBL" id="AECV01000014">
    <property type="protein sequence ID" value="EFW29944.1"/>
    <property type="molecule type" value="Genomic_DNA"/>
</dbReference>
<keyword evidence="1" id="KW-0812">Transmembrane</keyword>
<protein>
    <submittedName>
        <fullName evidence="2">Uncharacterized protein</fullName>
    </submittedName>
</protein>
<sequence length="77" mass="8519">MPPEGRSFYGYYNSLFIISQVQNTVLHPIQTFAIISWERSSDLAVSFPRKGVVGMTIADAIVLLIAATGYLLVLTKK</sequence>
<organism evidence="2 3">
    <name type="scientific">Selenomonas artemidis F0399</name>
    <dbReference type="NCBI Taxonomy" id="749551"/>
    <lineage>
        <taxon>Bacteria</taxon>
        <taxon>Bacillati</taxon>
        <taxon>Bacillota</taxon>
        <taxon>Negativicutes</taxon>
        <taxon>Selenomonadales</taxon>
        <taxon>Selenomonadaceae</taxon>
        <taxon>Selenomonas</taxon>
    </lineage>
</organism>
<evidence type="ECO:0000256" key="1">
    <source>
        <dbReference type="SAM" id="Phobius"/>
    </source>
</evidence>
<dbReference type="HOGENOM" id="CLU_2636030_0_0_9"/>
<reference evidence="2 3" key="1">
    <citation type="submission" date="2010-08" db="EMBL/GenBank/DDBJ databases">
        <authorList>
            <person name="Weinstock G."/>
            <person name="Sodergren E."/>
            <person name="Clifton S."/>
            <person name="Fulton L."/>
            <person name="Fulton B."/>
            <person name="Courtney L."/>
            <person name="Fronick C."/>
            <person name="Harrison M."/>
            <person name="Strong C."/>
            <person name="Farmer C."/>
            <person name="Delahaunty K."/>
            <person name="Markovic C."/>
            <person name="Hall O."/>
            <person name="Minx P."/>
            <person name="Tomlinson C."/>
            <person name="Mitreva M."/>
            <person name="Hou S."/>
            <person name="Chen J."/>
            <person name="Wollam A."/>
            <person name="Pepin K.H."/>
            <person name="Johnson M."/>
            <person name="Bhonagiri V."/>
            <person name="Zhang X."/>
            <person name="Suruliraj S."/>
            <person name="Warren W."/>
            <person name="Chinwalla A."/>
            <person name="Mardis E.R."/>
            <person name="Wilson R.K."/>
        </authorList>
    </citation>
    <scope>NUCLEOTIDE SEQUENCE [LARGE SCALE GENOMIC DNA]</scope>
    <source>
        <strain evidence="2 3">F0399</strain>
    </source>
</reference>
<feature type="transmembrane region" description="Helical" evidence="1">
    <location>
        <begin position="52"/>
        <end position="73"/>
    </location>
</feature>
<evidence type="ECO:0000313" key="2">
    <source>
        <dbReference type="EMBL" id="EFW29944.1"/>
    </source>
</evidence>
<gene>
    <name evidence="2" type="ORF">HMPREF9555_00826</name>
</gene>
<evidence type="ECO:0000313" key="3">
    <source>
        <dbReference type="Proteomes" id="UP000004633"/>
    </source>
</evidence>
<name>E7N1H3_9FIRM</name>
<keyword evidence="1" id="KW-1133">Transmembrane helix</keyword>